<feature type="transmembrane region" description="Helical" evidence="1">
    <location>
        <begin position="49"/>
        <end position="70"/>
    </location>
</feature>
<name>A0A6D2C5W7_9HELI</name>
<evidence type="ECO:0000313" key="2">
    <source>
        <dbReference type="EMBL" id="TLE02970.1"/>
    </source>
</evidence>
<gene>
    <name evidence="2" type="ORF">LS77_009745</name>
</gene>
<sequence>MEYKKYGIEGYNILDISSIACSIFTDLFLLLATIGLNRASGSKTLLRNFVILCVVGIIVRVMPLNWLISWSKYNETLAIIGFIIFIFFVIAGLVFFFLYIRELAFVMEERGILSAFCIYCFLFLSLFINFKNRIIGYEAQMVNCGILMFLIFIVFTLFIRFKQIRKRTESDKIPWF</sequence>
<evidence type="ECO:0000256" key="1">
    <source>
        <dbReference type="SAM" id="Phobius"/>
    </source>
</evidence>
<dbReference type="Proteomes" id="UP000029870">
    <property type="component" value="Unassembled WGS sequence"/>
</dbReference>
<dbReference type="RefSeq" id="WP_004087806.1">
    <property type="nucleotide sequence ID" value="NZ_JAERIZ010000041.1"/>
</dbReference>
<reference evidence="2 3" key="1">
    <citation type="journal article" date="2014" name="Genome Announc.">
        <title>Draft genome sequences of eight enterohepatic helicobacter species isolated from both laboratory and wild rodents.</title>
        <authorList>
            <person name="Sheh A."/>
            <person name="Shen Z."/>
            <person name="Fox J.G."/>
        </authorList>
    </citation>
    <scope>NUCLEOTIDE SEQUENCE [LARGE SCALE GENOMIC DNA]</scope>
    <source>
        <strain evidence="2 3">Missouri</strain>
    </source>
</reference>
<feature type="transmembrane region" description="Helical" evidence="1">
    <location>
        <begin position="16"/>
        <end position="37"/>
    </location>
</feature>
<feature type="transmembrane region" description="Helical" evidence="1">
    <location>
        <begin position="76"/>
        <end position="99"/>
    </location>
</feature>
<organism evidence="2 3">
    <name type="scientific">Helicobacter bilis</name>
    <dbReference type="NCBI Taxonomy" id="37372"/>
    <lineage>
        <taxon>Bacteria</taxon>
        <taxon>Pseudomonadati</taxon>
        <taxon>Campylobacterota</taxon>
        <taxon>Epsilonproteobacteria</taxon>
        <taxon>Campylobacterales</taxon>
        <taxon>Helicobacteraceae</taxon>
        <taxon>Helicobacter</taxon>
    </lineage>
</organism>
<keyword evidence="1" id="KW-1133">Transmembrane helix</keyword>
<dbReference type="AlphaFoldDB" id="A0A6D2C5W7"/>
<evidence type="ECO:0000313" key="3">
    <source>
        <dbReference type="Proteomes" id="UP000029870"/>
    </source>
</evidence>
<feature type="transmembrane region" description="Helical" evidence="1">
    <location>
        <begin position="140"/>
        <end position="159"/>
    </location>
</feature>
<keyword evidence="1" id="KW-0812">Transmembrane</keyword>
<feature type="transmembrane region" description="Helical" evidence="1">
    <location>
        <begin position="111"/>
        <end position="128"/>
    </location>
</feature>
<proteinExistence type="predicted"/>
<dbReference type="EMBL" id="JRPH02000038">
    <property type="protein sequence ID" value="TLE02970.1"/>
    <property type="molecule type" value="Genomic_DNA"/>
</dbReference>
<protein>
    <submittedName>
        <fullName evidence="2">Uncharacterized protein</fullName>
    </submittedName>
</protein>
<dbReference type="GeneID" id="60657098"/>
<keyword evidence="1" id="KW-0472">Membrane</keyword>
<comment type="caution">
    <text evidence="2">The sequence shown here is derived from an EMBL/GenBank/DDBJ whole genome shotgun (WGS) entry which is preliminary data.</text>
</comment>
<accession>A0A6D2C5W7</accession>